<accession>A0A3G2R421</accession>
<evidence type="ECO:0000259" key="1">
    <source>
        <dbReference type="SMART" id="SM00481"/>
    </source>
</evidence>
<protein>
    <submittedName>
        <fullName evidence="2">PHP domain-containing protein</fullName>
    </submittedName>
</protein>
<dbReference type="SUPFAM" id="SSF89550">
    <property type="entry name" value="PHP domain-like"/>
    <property type="match status" value="1"/>
</dbReference>
<proteinExistence type="predicted"/>
<dbReference type="PANTHER" id="PTHR42924:SF3">
    <property type="entry name" value="POLYMERASE_HISTIDINOL PHOSPHATASE N-TERMINAL DOMAIN-CONTAINING PROTEIN"/>
    <property type="match status" value="1"/>
</dbReference>
<feature type="domain" description="Polymerase/histidinol phosphatase N-terminal" evidence="1">
    <location>
        <begin position="45"/>
        <end position="110"/>
    </location>
</feature>
<evidence type="ECO:0000313" key="3">
    <source>
        <dbReference type="Proteomes" id="UP000280960"/>
    </source>
</evidence>
<dbReference type="Gene3D" id="1.10.150.650">
    <property type="match status" value="1"/>
</dbReference>
<dbReference type="InterPro" id="IPR003141">
    <property type="entry name" value="Pol/His_phosphatase_N"/>
</dbReference>
<dbReference type="GO" id="GO:0035312">
    <property type="term" value="F:5'-3' DNA exonuclease activity"/>
    <property type="evidence" value="ECO:0007669"/>
    <property type="project" value="TreeGrafter"/>
</dbReference>
<sequence length="428" mass="48632">MDKRYQQYVEDLNNDDVNIRLESIRKLAEAIKNGDILRPQSGDCVNNHIHTCYSFSPYSPTKAVWASYNAGLATCGIVDHDTVSGVREFIEAGKVIGMATTIGMECRVDFSRTPLKGRRINNPDQDDIAYVTLHGIPHTQIDKVKAFIEPYKEERNKRNRLMVDKINDLIAASGIKLDFDKDVVPISKNNEGGSITERHILFALAKKLAEKFGRGLALLDFLKVEMKLPVSDKNEKYLQDTENEYYLYDVLGVLKSDTSSFYIDATSECPDVKDFIKLADEVGAISAYAYLGDVKDSVTGDKRTQKFEDDYLEELFEVLKETGFKAVTYMPTRNSINQLTRLKALCKKYGFFEISGEDINSLRQSFICDAYKKPDFQNLIDSTWALIGHEKAATKDIEDGMFSQRTIQKYPDLEERIQVYKKLGISSR</sequence>
<dbReference type="KEGG" id="bacg:D2962_05510"/>
<organism evidence="2 3">
    <name type="scientific">Biomaibacter acetigenes</name>
    <dbReference type="NCBI Taxonomy" id="2316383"/>
    <lineage>
        <taxon>Bacteria</taxon>
        <taxon>Bacillati</taxon>
        <taxon>Bacillota</taxon>
        <taxon>Clostridia</taxon>
        <taxon>Thermosediminibacterales</taxon>
        <taxon>Tepidanaerobacteraceae</taxon>
        <taxon>Biomaibacter</taxon>
    </lineage>
</organism>
<dbReference type="EMBL" id="CP033169">
    <property type="protein sequence ID" value="AYO30142.1"/>
    <property type="molecule type" value="Genomic_DNA"/>
</dbReference>
<dbReference type="GO" id="GO:0004534">
    <property type="term" value="F:5'-3' RNA exonuclease activity"/>
    <property type="evidence" value="ECO:0007669"/>
    <property type="project" value="TreeGrafter"/>
</dbReference>
<dbReference type="PANTHER" id="PTHR42924">
    <property type="entry name" value="EXONUCLEASE"/>
    <property type="match status" value="1"/>
</dbReference>
<evidence type="ECO:0000313" key="2">
    <source>
        <dbReference type="EMBL" id="AYO30142.1"/>
    </source>
</evidence>
<dbReference type="RefSeq" id="WP_122014398.1">
    <property type="nucleotide sequence ID" value="NZ_CP033169.1"/>
</dbReference>
<dbReference type="SMART" id="SM00481">
    <property type="entry name" value="POLIIIAc"/>
    <property type="match status" value="1"/>
</dbReference>
<reference evidence="2 3" key="1">
    <citation type="submission" date="2018-10" db="EMBL/GenBank/DDBJ databases">
        <authorList>
            <person name="Zhang X."/>
        </authorList>
    </citation>
    <scope>NUCLEOTIDE SEQUENCE [LARGE SCALE GENOMIC DNA]</scope>
    <source>
        <strain evidence="2 3">SK-G1</strain>
    </source>
</reference>
<name>A0A3G2R421_9FIRM</name>
<dbReference type="InterPro" id="IPR016195">
    <property type="entry name" value="Pol/histidinol_Pase-like"/>
</dbReference>
<dbReference type="Proteomes" id="UP000280960">
    <property type="component" value="Chromosome"/>
</dbReference>
<dbReference type="Gene3D" id="3.20.20.140">
    <property type="entry name" value="Metal-dependent hydrolases"/>
    <property type="match status" value="1"/>
</dbReference>
<gene>
    <name evidence="2" type="ORF">D2962_05510</name>
</gene>
<keyword evidence="3" id="KW-1185">Reference proteome</keyword>
<dbReference type="InterPro" id="IPR052018">
    <property type="entry name" value="PHP_domain"/>
</dbReference>
<dbReference type="AlphaFoldDB" id="A0A3G2R421"/>